<proteinExistence type="predicted"/>
<dbReference type="RefSeq" id="WP_228085785.1">
    <property type="nucleotide sequence ID" value="NZ_JACVHL010000003.1"/>
</dbReference>
<feature type="domain" description="Mu-like prophage FluMu N-terminal" evidence="1">
    <location>
        <begin position="8"/>
        <end position="51"/>
    </location>
</feature>
<accession>A0A9Q3UBD9</accession>
<reference evidence="2" key="1">
    <citation type="submission" date="2020-09" db="EMBL/GenBank/DDBJ databases">
        <title>Genome sequence of Vibrio parahaemolyticus isolates.</title>
        <authorList>
            <person name="Hammerl J.A."/>
            <person name="Strauch E."/>
        </authorList>
    </citation>
    <scope>NUCLEOTIDE SEQUENCE</scope>
    <source>
        <strain evidence="2">17-VB00146</strain>
    </source>
</reference>
<dbReference type="SUPFAM" id="SSF160059">
    <property type="entry name" value="PriA/YqbF domain"/>
    <property type="match status" value="1"/>
</dbReference>
<dbReference type="Pfam" id="PF17891">
    <property type="entry name" value="FluMu_N"/>
    <property type="match status" value="1"/>
</dbReference>
<dbReference type="Gene3D" id="3.40.5.80">
    <property type="match status" value="1"/>
</dbReference>
<organism evidence="2 3">
    <name type="scientific">Vibrio parahaemolyticus</name>
    <dbReference type="NCBI Taxonomy" id="670"/>
    <lineage>
        <taxon>Bacteria</taxon>
        <taxon>Pseudomonadati</taxon>
        <taxon>Pseudomonadota</taxon>
        <taxon>Gammaproteobacteria</taxon>
        <taxon>Vibrionales</taxon>
        <taxon>Vibrionaceae</taxon>
        <taxon>Vibrio</taxon>
    </lineage>
</organism>
<comment type="caution">
    <text evidence="2">The sequence shown here is derived from an EMBL/GenBank/DDBJ whole genome shotgun (WGS) entry which is preliminary data.</text>
</comment>
<sequence>MSEEVKNILVISAAHDGYRRAGMAFKNGENLLPASQFTETQLAQIQADPHLRYELHQEDVDGGDASGAVDGVSGDVGLMDAIKQLDPSNDAHFTKSGKPELKALSAILGRNVTGAERDEAWNAMQEAADAASGE</sequence>
<dbReference type="EMBL" id="JACVHL010000003">
    <property type="protein sequence ID" value="MCC3804124.1"/>
    <property type="molecule type" value="Genomic_DNA"/>
</dbReference>
<name>A0A9Q3UBD9_VIBPH</name>
<dbReference type="Proteomes" id="UP000726777">
    <property type="component" value="Unassembled WGS sequence"/>
</dbReference>
<dbReference type="InterPro" id="IPR041227">
    <property type="entry name" value="FluMu_N"/>
</dbReference>
<evidence type="ECO:0000259" key="1">
    <source>
        <dbReference type="Pfam" id="PF17891"/>
    </source>
</evidence>
<protein>
    <recommendedName>
        <fullName evidence="1">Mu-like prophage FluMu N-terminal domain-containing protein</fullName>
    </recommendedName>
</protein>
<evidence type="ECO:0000313" key="2">
    <source>
        <dbReference type="EMBL" id="MCC3804124.1"/>
    </source>
</evidence>
<evidence type="ECO:0000313" key="3">
    <source>
        <dbReference type="Proteomes" id="UP000726777"/>
    </source>
</evidence>
<gene>
    <name evidence="2" type="ORF">IB292_03635</name>
</gene>
<dbReference type="AlphaFoldDB" id="A0A9Q3UBD9"/>